<keyword evidence="1" id="KW-0812">Transmembrane</keyword>
<keyword evidence="3" id="KW-1185">Reference proteome</keyword>
<reference evidence="2 3" key="1">
    <citation type="journal article" date="2017" name="Int. J. Syst. Evol. Microbiol.">
        <title>Pseudokineococcus basanitobsidens sp. nov., isolated from volcanic rock.</title>
        <authorList>
            <person name="Lee D.W."/>
            <person name="Park M.Y."/>
            <person name="Kim J.J."/>
            <person name="Kim B.S."/>
        </authorList>
    </citation>
    <scope>NUCLEOTIDE SEQUENCE [LARGE SCALE GENOMIC DNA]</scope>
    <source>
        <strain evidence="2 3">DSM 103726</strain>
    </source>
</reference>
<keyword evidence="1" id="KW-0472">Membrane</keyword>
<evidence type="ECO:0000256" key="1">
    <source>
        <dbReference type="SAM" id="Phobius"/>
    </source>
</evidence>
<feature type="transmembrane region" description="Helical" evidence="1">
    <location>
        <begin position="67"/>
        <end position="86"/>
    </location>
</feature>
<sequence length="111" mass="12637">MARWGDLWRRHSLLHDFLHDGQDRPGDHGWPFVLGDPYVAGWLPISVLVSAVLGTGWLWSQHPQLHVPILVVAPPVVLCALLWFAINTAYLTWQVVRDLGASASRLRRREK</sequence>
<keyword evidence="1" id="KW-1133">Transmembrane helix</keyword>
<organism evidence="2 3">
    <name type="scientific">Pseudokineococcus basanitobsidens</name>
    <dbReference type="NCBI Taxonomy" id="1926649"/>
    <lineage>
        <taxon>Bacteria</taxon>
        <taxon>Bacillati</taxon>
        <taxon>Actinomycetota</taxon>
        <taxon>Actinomycetes</taxon>
        <taxon>Kineosporiales</taxon>
        <taxon>Kineosporiaceae</taxon>
        <taxon>Pseudokineococcus</taxon>
    </lineage>
</organism>
<feature type="transmembrane region" description="Helical" evidence="1">
    <location>
        <begin position="39"/>
        <end position="60"/>
    </location>
</feature>
<dbReference type="Proteomes" id="UP001387100">
    <property type="component" value="Unassembled WGS sequence"/>
</dbReference>
<dbReference type="RefSeq" id="WP_339576096.1">
    <property type="nucleotide sequence ID" value="NZ_JBBIAA010000030.1"/>
</dbReference>
<proteinExistence type="predicted"/>
<accession>A0ABU8RNS6</accession>
<name>A0ABU8RNS6_9ACTN</name>
<dbReference type="EMBL" id="JBBIAA010000030">
    <property type="protein sequence ID" value="MEJ5946715.1"/>
    <property type="molecule type" value="Genomic_DNA"/>
</dbReference>
<evidence type="ECO:0000313" key="3">
    <source>
        <dbReference type="Proteomes" id="UP001387100"/>
    </source>
</evidence>
<gene>
    <name evidence="2" type="ORF">WDZ17_15555</name>
</gene>
<protein>
    <submittedName>
        <fullName evidence="2">Uncharacterized protein</fullName>
    </submittedName>
</protein>
<evidence type="ECO:0000313" key="2">
    <source>
        <dbReference type="EMBL" id="MEJ5946715.1"/>
    </source>
</evidence>
<comment type="caution">
    <text evidence="2">The sequence shown here is derived from an EMBL/GenBank/DDBJ whole genome shotgun (WGS) entry which is preliminary data.</text>
</comment>